<dbReference type="Gene3D" id="1.25.40.10">
    <property type="entry name" value="Tetratricopeptide repeat domain"/>
    <property type="match status" value="2"/>
</dbReference>
<dbReference type="InterPro" id="IPR011990">
    <property type="entry name" value="TPR-like_helical_dom_sf"/>
</dbReference>
<dbReference type="Proteomes" id="UP000092247">
    <property type="component" value="Unassembled WGS sequence"/>
</dbReference>
<proteinExistence type="predicted"/>
<dbReference type="GO" id="GO:0036503">
    <property type="term" value="P:ERAD pathway"/>
    <property type="evidence" value="ECO:0007669"/>
    <property type="project" value="TreeGrafter"/>
</dbReference>
<dbReference type="EMBL" id="LZEX01000001">
    <property type="protein sequence ID" value="OBU11257.1"/>
    <property type="molecule type" value="Genomic_DNA"/>
</dbReference>
<organism evidence="1 2">
    <name type="scientific">Morganella psychrotolerans</name>
    <dbReference type="NCBI Taxonomy" id="368603"/>
    <lineage>
        <taxon>Bacteria</taxon>
        <taxon>Pseudomonadati</taxon>
        <taxon>Pseudomonadota</taxon>
        <taxon>Gammaproteobacteria</taxon>
        <taxon>Enterobacterales</taxon>
        <taxon>Morganellaceae</taxon>
        <taxon>Morganella</taxon>
    </lineage>
</organism>
<reference evidence="1 2" key="1">
    <citation type="submission" date="2016-06" db="EMBL/GenBank/DDBJ databases">
        <authorList>
            <person name="Kjaerup R.B."/>
            <person name="Dalgaard T.S."/>
            <person name="Juul-Madsen H.R."/>
        </authorList>
    </citation>
    <scope>NUCLEOTIDE SEQUENCE [LARGE SCALE GENOMIC DNA]</scope>
    <source>
        <strain evidence="1 2">GCSL-Mp3</strain>
    </source>
</reference>
<gene>
    <name evidence="1" type="ORF">AYY17_00420</name>
</gene>
<dbReference type="AlphaFoldDB" id="A0A1B8HPM6"/>
<dbReference type="SMART" id="SM00671">
    <property type="entry name" value="SEL1"/>
    <property type="match status" value="6"/>
</dbReference>
<evidence type="ECO:0000313" key="1">
    <source>
        <dbReference type="EMBL" id="OBU11257.1"/>
    </source>
</evidence>
<accession>A0A1B8HPM6</accession>
<dbReference type="InterPro" id="IPR006597">
    <property type="entry name" value="Sel1-like"/>
</dbReference>
<sequence length="476" mass="53868">MIICLLFISVLIVLGIFHFKHPSEKNTEYNFHNDDVQKFAHTSKSGPKNSQDAFNLAMAYWDGRGQPQDRLQAKEWLIKSADAGNPNALYNLGVFRYLQLLADTPDDPFGYRSLEKAADLGNSRAQVFIGIRYYLDDKKILPEDLKKARQYITLAAKQNEPFGLYVYSGILEREDQNSQEAVKILTSLINDGFLLAAYPLSAIYEEGKNGVEKNPQLARQYSDIFNELLKCGNEDIFNPPLLPISMFSVLNPTERANKLSELESLAKKGDSVAIYQLVELYNLGDGVIENKSKAVDYLKPLIDKKDPKALYLRYTITHKNPDDVITIADSGYAPAAFYLYRVYSVYIEDNNFKFSSELAEKYLRQAAELGNKGAMSSLIKNLLEDSDYPNTQLNQQVTYYANKLLADYPNDPMALTYASYAYYTEHSEIYDPGKAFELTQKAFDISPESYLRLNLAEKYAYGIGTAQNIKKSSSVV</sequence>
<dbReference type="PANTHER" id="PTHR11102">
    <property type="entry name" value="SEL-1-LIKE PROTEIN"/>
    <property type="match status" value="1"/>
</dbReference>
<comment type="caution">
    <text evidence="1">The sequence shown here is derived from an EMBL/GenBank/DDBJ whole genome shotgun (WGS) entry which is preliminary data.</text>
</comment>
<name>A0A1B8HPM6_9GAMM</name>
<dbReference type="SUPFAM" id="SSF81901">
    <property type="entry name" value="HCP-like"/>
    <property type="match status" value="2"/>
</dbReference>
<evidence type="ECO:0000313" key="2">
    <source>
        <dbReference type="Proteomes" id="UP000092247"/>
    </source>
</evidence>
<evidence type="ECO:0008006" key="3">
    <source>
        <dbReference type="Google" id="ProtNLM"/>
    </source>
</evidence>
<protein>
    <recommendedName>
        <fullName evidence="3">Sel1 repeat family protein</fullName>
    </recommendedName>
</protein>
<dbReference type="Pfam" id="PF08238">
    <property type="entry name" value="Sel1"/>
    <property type="match status" value="7"/>
</dbReference>
<dbReference type="InterPro" id="IPR050767">
    <property type="entry name" value="Sel1_AlgK"/>
</dbReference>
<dbReference type="PANTHER" id="PTHR11102:SF147">
    <property type="entry name" value="SEL1L ADAPTOR SUBUNIT OF ERAD E3 UBIQUITIN LIGASE"/>
    <property type="match status" value="1"/>
</dbReference>